<dbReference type="PROSITE" id="PS50007">
    <property type="entry name" value="PIPLC_X_DOMAIN"/>
    <property type="match status" value="1"/>
</dbReference>
<proteinExistence type="predicted"/>
<name>A0ABP0NSP2_9DINO</name>
<dbReference type="EMBL" id="CAXAMN010022113">
    <property type="protein sequence ID" value="CAK9066473.1"/>
    <property type="molecule type" value="Genomic_DNA"/>
</dbReference>
<reference evidence="1 2" key="1">
    <citation type="submission" date="2024-02" db="EMBL/GenBank/DDBJ databases">
        <authorList>
            <person name="Chen Y."/>
            <person name="Shah S."/>
            <person name="Dougan E. K."/>
            <person name="Thang M."/>
            <person name="Chan C."/>
        </authorList>
    </citation>
    <scope>NUCLEOTIDE SEQUENCE [LARGE SCALE GENOMIC DNA]</scope>
</reference>
<comment type="caution">
    <text evidence="1">The sequence shown here is derived from an EMBL/GenBank/DDBJ whole genome shotgun (WGS) entry which is preliminary data.</text>
</comment>
<protein>
    <submittedName>
        <fullName evidence="1">Uncharacterized protein</fullName>
    </submittedName>
</protein>
<evidence type="ECO:0000313" key="1">
    <source>
        <dbReference type="EMBL" id="CAK9066473.1"/>
    </source>
</evidence>
<gene>
    <name evidence="1" type="ORF">CCMP2556_LOCUS32655</name>
</gene>
<sequence>MDHDIWFIVDGATFVARSLTLEGSDVAVAKPELCTIYVSDGLSHARPYAACIAMLTDQGWSAFSELSRSVSIAPSAKVSDAVLGLDPEDDDWKQRPRFACPRKMVPGASVPVTLRPGPRDLLSNERWLRMDVCVEGHDGLVLVPADSSMRLLQVEKIIPGSSADLWNQKQETFELHGYQTSFSVQPGDVINKINGFSGAQAMLYEVRRKPQKLIMTIDRHCGGNTTFEDIPEAKIFELDRLDIDASRDVEEFDWHVLMSQAEGALCAKMVEEDGRQLQKALDIFSEMLAEHTIVMVNQGIVQEADRRILLDDRVEAVLKQHVSEETAMDISLSVEPVRRRNSMEEEMPTTSDEISLIHLRKAMADAAMDEDQLELAIMSFVNSSKVVRQSFAGRELLEKAKGLQELWRWWRASADAQDELGVVLDYMLKKEADYQDDDGEFHDFDIQDPPYDLGPLKLQLEVCEKFKTEMGTLLHEGHV</sequence>
<evidence type="ECO:0000313" key="2">
    <source>
        <dbReference type="Proteomes" id="UP001642484"/>
    </source>
</evidence>
<accession>A0ABP0NSP2</accession>
<feature type="non-terminal residue" evidence="1">
    <location>
        <position position="479"/>
    </location>
</feature>
<organism evidence="1 2">
    <name type="scientific">Durusdinium trenchii</name>
    <dbReference type="NCBI Taxonomy" id="1381693"/>
    <lineage>
        <taxon>Eukaryota</taxon>
        <taxon>Sar</taxon>
        <taxon>Alveolata</taxon>
        <taxon>Dinophyceae</taxon>
        <taxon>Suessiales</taxon>
        <taxon>Symbiodiniaceae</taxon>
        <taxon>Durusdinium</taxon>
    </lineage>
</organism>
<dbReference type="Proteomes" id="UP001642484">
    <property type="component" value="Unassembled WGS sequence"/>
</dbReference>
<keyword evidence="2" id="KW-1185">Reference proteome</keyword>